<sequence>MSSVKWISKKTVGVTAGIILAIILAVFVVPVSLPLLAALVMAFFLEPIVLWVSGYFRGKRKPAVIIVFTLFLLIISFLLYLTVTQLVGQVIQLSKSAPVYLDSLSTMWFDLEAFFFRAAEGLPAEVVAVFEEEFAGFLVGVQDGILTLVNYDTVTNLLTGIPGFLVSFLVFLIALFLFMLELPNLKLMIFRQFTDQTAEKVRFMQGRLHRMVFGFLKAQFLVSIVIFVASLIGLLIIIPEYAIIMSLVIWIIDFIPILGSILVLAPWAAYYFIIGNTVLGVEMAILAFILLLIRRTLEPKVMGTYIGLSPLATLISMFLGLKLFGFLGFFLGPLLVILYTSAREAEMIRWKIKI</sequence>
<evidence type="ECO:0000256" key="6">
    <source>
        <dbReference type="SAM" id="Phobius"/>
    </source>
</evidence>
<feature type="transmembrane region" description="Helical" evidence="6">
    <location>
        <begin position="243"/>
        <end position="264"/>
    </location>
</feature>
<dbReference type="GO" id="GO:0016020">
    <property type="term" value="C:membrane"/>
    <property type="evidence" value="ECO:0007669"/>
    <property type="project" value="UniProtKB-SubCell"/>
</dbReference>
<accession>A0A1Q2L061</accession>
<evidence type="ECO:0000256" key="3">
    <source>
        <dbReference type="ARBA" id="ARBA00022692"/>
    </source>
</evidence>
<feature type="transmembrane region" description="Helical" evidence="6">
    <location>
        <begin position="157"/>
        <end position="180"/>
    </location>
</feature>
<evidence type="ECO:0000313" key="7">
    <source>
        <dbReference type="EMBL" id="AQQ53821.1"/>
    </source>
</evidence>
<keyword evidence="8" id="KW-1185">Reference proteome</keyword>
<feature type="transmembrane region" description="Helical" evidence="6">
    <location>
        <begin position="212"/>
        <end position="237"/>
    </location>
</feature>
<feature type="transmembrane region" description="Helical" evidence="6">
    <location>
        <begin position="12"/>
        <end position="29"/>
    </location>
</feature>
<feature type="transmembrane region" description="Helical" evidence="6">
    <location>
        <begin position="271"/>
        <end position="293"/>
    </location>
</feature>
<dbReference type="Pfam" id="PF01594">
    <property type="entry name" value="AI-2E_transport"/>
    <property type="match status" value="1"/>
</dbReference>
<name>A0A1Q2L061_9BACL</name>
<comment type="subcellular location">
    <subcellularLocation>
        <location evidence="1">Membrane</location>
        <topology evidence="1">Multi-pass membrane protein</topology>
    </subcellularLocation>
</comment>
<gene>
    <name evidence="7" type="ORF">B0X71_12475</name>
</gene>
<dbReference type="NCBIfam" id="TIGR02872">
    <property type="entry name" value="spore_ytvI"/>
    <property type="match status" value="1"/>
</dbReference>
<dbReference type="KEGG" id="pmar:B0X71_12475"/>
<dbReference type="RefSeq" id="WP_077589720.1">
    <property type="nucleotide sequence ID" value="NZ_CP019640.1"/>
</dbReference>
<feature type="transmembrane region" description="Helical" evidence="6">
    <location>
        <begin position="63"/>
        <end position="83"/>
    </location>
</feature>
<proteinExistence type="inferred from homology"/>
<feature type="transmembrane region" description="Helical" evidence="6">
    <location>
        <begin position="313"/>
        <end position="339"/>
    </location>
</feature>
<feature type="transmembrane region" description="Helical" evidence="6">
    <location>
        <begin position="35"/>
        <end position="56"/>
    </location>
</feature>
<dbReference type="PANTHER" id="PTHR21716">
    <property type="entry name" value="TRANSMEMBRANE PROTEIN"/>
    <property type="match status" value="1"/>
</dbReference>
<dbReference type="EMBL" id="CP019640">
    <property type="protein sequence ID" value="AQQ53821.1"/>
    <property type="molecule type" value="Genomic_DNA"/>
</dbReference>
<evidence type="ECO:0000256" key="1">
    <source>
        <dbReference type="ARBA" id="ARBA00004141"/>
    </source>
</evidence>
<dbReference type="OrthoDB" id="9774361at2"/>
<keyword evidence="5 6" id="KW-0472">Membrane</keyword>
<comment type="similarity">
    <text evidence="2">Belongs to the autoinducer-2 exporter (AI-2E) (TC 2.A.86) family.</text>
</comment>
<dbReference type="InterPro" id="IPR002549">
    <property type="entry name" value="AI-2E-like"/>
</dbReference>
<dbReference type="InterPro" id="IPR014227">
    <property type="entry name" value="YtvI-like"/>
</dbReference>
<organism evidence="7 8">
    <name type="scientific">Planococcus lenghuensis</name>
    <dbReference type="NCBI Taxonomy" id="2213202"/>
    <lineage>
        <taxon>Bacteria</taxon>
        <taxon>Bacillati</taxon>
        <taxon>Bacillota</taxon>
        <taxon>Bacilli</taxon>
        <taxon>Bacillales</taxon>
        <taxon>Caryophanaceae</taxon>
        <taxon>Planococcus</taxon>
    </lineage>
</organism>
<evidence type="ECO:0000256" key="4">
    <source>
        <dbReference type="ARBA" id="ARBA00022989"/>
    </source>
</evidence>
<dbReference type="PANTHER" id="PTHR21716:SF68">
    <property type="entry name" value="TRANSPORT PROTEIN YTVI-RELATED"/>
    <property type="match status" value="1"/>
</dbReference>
<dbReference type="GO" id="GO:0055085">
    <property type="term" value="P:transmembrane transport"/>
    <property type="evidence" value="ECO:0007669"/>
    <property type="project" value="TreeGrafter"/>
</dbReference>
<dbReference type="AlphaFoldDB" id="A0A1Q2L061"/>
<dbReference type="Proteomes" id="UP000188184">
    <property type="component" value="Chromosome"/>
</dbReference>
<reference evidence="7 8" key="1">
    <citation type="submission" date="2017-02" db="EMBL/GenBank/DDBJ databases">
        <title>The complete genomic sequence of a novel cold adapted crude oil-degrading bacterium Planococcus qaidamina Y42.</title>
        <authorList>
            <person name="Yang R."/>
        </authorList>
    </citation>
    <scope>NUCLEOTIDE SEQUENCE [LARGE SCALE GENOMIC DNA]</scope>
    <source>
        <strain evidence="7 8">Y42</strain>
    </source>
</reference>
<evidence type="ECO:0000313" key="8">
    <source>
        <dbReference type="Proteomes" id="UP000188184"/>
    </source>
</evidence>
<evidence type="ECO:0000256" key="2">
    <source>
        <dbReference type="ARBA" id="ARBA00009773"/>
    </source>
</evidence>
<evidence type="ECO:0000256" key="5">
    <source>
        <dbReference type="ARBA" id="ARBA00023136"/>
    </source>
</evidence>
<keyword evidence="3 6" id="KW-0812">Transmembrane</keyword>
<protein>
    <submittedName>
        <fullName evidence="7">Sporulation integral membrane protein YtvI</fullName>
    </submittedName>
</protein>
<keyword evidence="4 6" id="KW-1133">Transmembrane helix</keyword>